<evidence type="ECO:0000256" key="5">
    <source>
        <dbReference type="ARBA" id="ARBA00022989"/>
    </source>
</evidence>
<dbReference type="Pfam" id="PF00795">
    <property type="entry name" value="CN_hydrolase"/>
    <property type="match status" value="1"/>
</dbReference>
<accession>A0A6J7XVH6</accession>
<dbReference type="AlphaFoldDB" id="A0A6J7XVH6"/>
<dbReference type="SUPFAM" id="SSF56317">
    <property type="entry name" value="Carbon-nitrogen hydrolase"/>
    <property type="match status" value="1"/>
</dbReference>
<evidence type="ECO:0000256" key="1">
    <source>
        <dbReference type="ARBA" id="ARBA00004651"/>
    </source>
</evidence>
<dbReference type="Pfam" id="PF20154">
    <property type="entry name" value="LNT_N"/>
    <property type="match status" value="1"/>
</dbReference>
<dbReference type="EMBL" id="CAFBSG010000005">
    <property type="protein sequence ID" value="CAB5239787.1"/>
    <property type="molecule type" value="Genomic_DNA"/>
</dbReference>
<evidence type="ECO:0000256" key="7">
    <source>
        <dbReference type="ARBA" id="ARBA00023315"/>
    </source>
</evidence>
<dbReference type="PANTHER" id="PTHR38686">
    <property type="entry name" value="APOLIPOPROTEIN N-ACYLTRANSFERASE"/>
    <property type="match status" value="1"/>
</dbReference>
<keyword evidence="6 8" id="KW-0472">Membrane</keyword>
<gene>
    <name evidence="10" type="ORF">UFOPK3554_00474</name>
</gene>
<evidence type="ECO:0000256" key="3">
    <source>
        <dbReference type="ARBA" id="ARBA00022679"/>
    </source>
</evidence>
<evidence type="ECO:0000313" key="10">
    <source>
        <dbReference type="EMBL" id="CAB5239787.1"/>
    </source>
</evidence>
<keyword evidence="3" id="KW-0808">Transferase</keyword>
<dbReference type="NCBIfam" id="TIGR00546">
    <property type="entry name" value="lnt"/>
    <property type="match status" value="1"/>
</dbReference>
<keyword evidence="2" id="KW-1003">Cell membrane</keyword>
<evidence type="ECO:0000256" key="4">
    <source>
        <dbReference type="ARBA" id="ARBA00022692"/>
    </source>
</evidence>
<evidence type="ECO:0000256" key="2">
    <source>
        <dbReference type="ARBA" id="ARBA00022475"/>
    </source>
</evidence>
<keyword evidence="7" id="KW-0012">Acyltransferase</keyword>
<feature type="transmembrane region" description="Helical" evidence="8">
    <location>
        <begin position="69"/>
        <end position="88"/>
    </location>
</feature>
<sequence length="482" mass="53176">MVSALLAIISGATLSCAFAPIDQWWLAPIAIAIFLYSVTKTRRSYLVAFIFGLTFNLLTLSWSGRYVGVIPWAILSILESLFFIPLGFISWKRERFSRIFLLPPVYLLMELMRTHYPFGGFGWNRIAFSQADAPYADVVRFISTSGLTLLTLYFGIAVYLLFSKPHSWALVSIIILITLCISIPNSALIGKPFDVLAIQGNVPRPGLNFNARATEVFNLHVQQTLRSVSHQTQLPDVIVWPENAVDVDPYSNPSVGLTITKIVDEFRTPLIFGAVLHHTGVLQNASILWNPDQGSGSIYIKRHLTPFGEYMPLRTLAEIVSPYAKDVADFTPSNEIVTHRVNEAVIGPVICFELIDDGAVRTMSAASNFLLVQTNSATFADTAESEQQLDITRIRAMENDRYAVSISTTGVSAFVTSSGHVYKKSSVDIAQSLQGTVQLAPVDSQTPSNRVGGYFPLINLGTSLGLYGLSRRRKEILTSADK</sequence>
<dbReference type="InterPro" id="IPR045378">
    <property type="entry name" value="LNT_N"/>
</dbReference>
<evidence type="ECO:0000259" key="9">
    <source>
        <dbReference type="PROSITE" id="PS50263"/>
    </source>
</evidence>
<feature type="transmembrane region" description="Helical" evidence="8">
    <location>
        <begin position="138"/>
        <end position="162"/>
    </location>
</feature>
<dbReference type="GO" id="GO:0005886">
    <property type="term" value="C:plasma membrane"/>
    <property type="evidence" value="ECO:0007669"/>
    <property type="project" value="UniProtKB-SubCell"/>
</dbReference>
<dbReference type="GO" id="GO:0042158">
    <property type="term" value="P:lipoprotein biosynthetic process"/>
    <property type="evidence" value="ECO:0007669"/>
    <property type="project" value="InterPro"/>
</dbReference>
<evidence type="ECO:0000256" key="8">
    <source>
        <dbReference type="SAM" id="Phobius"/>
    </source>
</evidence>
<proteinExistence type="inferred from homology"/>
<evidence type="ECO:0000256" key="6">
    <source>
        <dbReference type="ARBA" id="ARBA00023136"/>
    </source>
</evidence>
<feature type="transmembrane region" description="Helical" evidence="8">
    <location>
        <begin position="169"/>
        <end position="189"/>
    </location>
</feature>
<keyword evidence="4 8" id="KW-0812">Transmembrane</keyword>
<organism evidence="10">
    <name type="scientific">freshwater metagenome</name>
    <dbReference type="NCBI Taxonomy" id="449393"/>
    <lineage>
        <taxon>unclassified sequences</taxon>
        <taxon>metagenomes</taxon>
        <taxon>ecological metagenomes</taxon>
    </lineage>
</organism>
<feature type="transmembrane region" description="Helical" evidence="8">
    <location>
        <begin position="46"/>
        <end position="63"/>
    </location>
</feature>
<feature type="transmembrane region" description="Helical" evidence="8">
    <location>
        <begin position="24"/>
        <end position="39"/>
    </location>
</feature>
<comment type="subcellular location">
    <subcellularLocation>
        <location evidence="1">Cell membrane</location>
        <topology evidence="1">Multi-pass membrane protein</topology>
    </subcellularLocation>
</comment>
<dbReference type="CDD" id="cd07571">
    <property type="entry name" value="ALP_N-acyl_transferase"/>
    <property type="match status" value="1"/>
</dbReference>
<dbReference type="InterPro" id="IPR036526">
    <property type="entry name" value="C-N_Hydrolase_sf"/>
</dbReference>
<dbReference type="InterPro" id="IPR003010">
    <property type="entry name" value="C-N_Hydrolase"/>
</dbReference>
<feature type="transmembrane region" description="Helical" evidence="8">
    <location>
        <begin position="100"/>
        <end position="118"/>
    </location>
</feature>
<dbReference type="PROSITE" id="PS50263">
    <property type="entry name" value="CN_HYDROLASE"/>
    <property type="match status" value="1"/>
</dbReference>
<reference evidence="10" key="1">
    <citation type="submission" date="2020-05" db="EMBL/GenBank/DDBJ databases">
        <authorList>
            <person name="Chiriac C."/>
            <person name="Salcher M."/>
            <person name="Ghai R."/>
            <person name="Kavagutti S V."/>
        </authorList>
    </citation>
    <scope>NUCLEOTIDE SEQUENCE</scope>
</reference>
<dbReference type="Gene3D" id="3.60.110.10">
    <property type="entry name" value="Carbon-nitrogen hydrolase"/>
    <property type="match status" value="1"/>
</dbReference>
<dbReference type="GO" id="GO:0016410">
    <property type="term" value="F:N-acyltransferase activity"/>
    <property type="evidence" value="ECO:0007669"/>
    <property type="project" value="InterPro"/>
</dbReference>
<name>A0A6J7XVH6_9ZZZZ</name>
<dbReference type="HAMAP" id="MF_01148">
    <property type="entry name" value="Lnt"/>
    <property type="match status" value="1"/>
</dbReference>
<protein>
    <submittedName>
        <fullName evidence="10">Unannotated protein</fullName>
    </submittedName>
</protein>
<dbReference type="InterPro" id="IPR004563">
    <property type="entry name" value="Apolipo_AcylTrfase"/>
</dbReference>
<feature type="domain" description="CN hydrolase" evidence="9">
    <location>
        <begin position="193"/>
        <end position="444"/>
    </location>
</feature>
<keyword evidence="5 8" id="KW-1133">Transmembrane helix</keyword>
<dbReference type="PANTHER" id="PTHR38686:SF1">
    <property type="entry name" value="APOLIPOPROTEIN N-ACYLTRANSFERASE"/>
    <property type="match status" value="1"/>
</dbReference>